<dbReference type="AlphaFoldDB" id="A0A6G9Z046"/>
<gene>
    <name evidence="4" type="ORF">F6W96_11745</name>
</gene>
<dbReference type="Gene3D" id="3.40.50.720">
    <property type="entry name" value="NAD(P)-binding Rossmann-like Domain"/>
    <property type="match status" value="1"/>
</dbReference>
<dbReference type="RefSeq" id="WP_167486184.1">
    <property type="nucleotide sequence ID" value="NZ_CP046173.1"/>
</dbReference>
<keyword evidence="2" id="KW-0521">NADP</keyword>
<dbReference type="Proteomes" id="UP000500953">
    <property type="component" value="Chromosome"/>
</dbReference>
<dbReference type="Pfam" id="PF00106">
    <property type="entry name" value="adh_short"/>
    <property type="match status" value="1"/>
</dbReference>
<evidence type="ECO:0000256" key="2">
    <source>
        <dbReference type="ARBA" id="ARBA00022857"/>
    </source>
</evidence>
<name>A0A6G9Z046_9NOCA</name>
<dbReference type="SUPFAM" id="SSF51735">
    <property type="entry name" value="NAD(P)-binding Rossmann-fold domains"/>
    <property type="match status" value="1"/>
</dbReference>
<comment type="similarity">
    <text evidence="1">Belongs to the short-chain dehydrogenases/reductases (SDR) family.</text>
</comment>
<dbReference type="PANTHER" id="PTHR43490:SF99">
    <property type="entry name" value="SHORT-CHAIN DEHYDROGENASE_REDUCTASE"/>
    <property type="match status" value="1"/>
</dbReference>
<dbReference type="PRINTS" id="PR00081">
    <property type="entry name" value="GDHRDH"/>
</dbReference>
<evidence type="ECO:0000256" key="1">
    <source>
        <dbReference type="ARBA" id="ARBA00006484"/>
    </source>
</evidence>
<dbReference type="InterPro" id="IPR036291">
    <property type="entry name" value="NAD(P)-bd_dom_sf"/>
</dbReference>
<proteinExistence type="inferred from homology"/>
<sequence length="209" mass="21970">MPADRIRVALVTGANRGIGREVARQLAERDVTVVVASRDLAAGEQVAAQLSGAVAVALDVTDSASADTALAVVRQQLGGLDILVNNAGRLVEARAVDTTAAILREVFETNRAFRLDPALAHIKINSATPGYTATDMNRDAGVRGLFHACFSVNNCSCCCSTMDARFDNPCEAGSCLIQGKTDSLSDLGCWSESLWPSATLTAAVRSPFE</sequence>
<organism evidence="4 5">
    <name type="scientific">Nocardia terpenica</name>
    <dbReference type="NCBI Taxonomy" id="455432"/>
    <lineage>
        <taxon>Bacteria</taxon>
        <taxon>Bacillati</taxon>
        <taxon>Actinomycetota</taxon>
        <taxon>Actinomycetes</taxon>
        <taxon>Mycobacteriales</taxon>
        <taxon>Nocardiaceae</taxon>
        <taxon>Nocardia</taxon>
    </lineage>
</organism>
<keyword evidence="3" id="KW-0560">Oxidoreductase</keyword>
<accession>A0A6G9Z046</accession>
<evidence type="ECO:0000313" key="5">
    <source>
        <dbReference type="Proteomes" id="UP000500953"/>
    </source>
</evidence>
<evidence type="ECO:0000256" key="3">
    <source>
        <dbReference type="ARBA" id="ARBA00023002"/>
    </source>
</evidence>
<dbReference type="EMBL" id="CP046173">
    <property type="protein sequence ID" value="QIS18868.1"/>
    <property type="molecule type" value="Genomic_DNA"/>
</dbReference>
<dbReference type="InterPro" id="IPR002347">
    <property type="entry name" value="SDR_fam"/>
</dbReference>
<dbReference type="GO" id="GO:0016491">
    <property type="term" value="F:oxidoreductase activity"/>
    <property type="evidence" value="ECO:0007669"/>
    <property type="project" value="UniProtKB-KW"/>
</dbReference>
<reference evidence="4 5" key="1">
    <citation type="journal article" date="2019" name="ACS Chem. Biol.">
        <title>Identification and Mobilization of a Cryptic Antibiotic Biosynthesis Gene Locus from a Human-Pathogenic Nocardia Isolate.</title>
        <authorList>
            <person name="Herisse M."/>
            <person name="Ishida K."/>
            <person name="Porter J.L."/>
            <person name="Howden B."/>
            <person name="Hertweck C."/>
            <person name="Stinear T.P."/>
            <person name="Pidot S.J."/>
        </authorList>
    </citation>
    <scope>NUCLEOTIDE SEQUENCE [LARGE SCALE GENOMIC DNA]</scope>
    <source>
        <strain evidence="4 5">AUSMDU00012715</strain>
    </source>
</reference>
<protein>
    <submittedName>
        <fullName evidence="4">SDR family NAD(P)-dependent oxidoreductase</fullName>
    </submittedName>
</protein>
<dbReference type="PANTHER" id="PTHR43490">
    <property type="entry name" value="(+)-NEOMENTHOL DEHYDROGENASE"/>
    <property type="match status" value="1"/>
</dbReference>
<evidence type="ECO:0000313" key="4">
    <source>
        <dbReference type="EMBL" id="QIS18868.1"/>
    </source>
</evidence>